<reference evidence="1 2" key="1">
    <citation type="submission" date="2020-08" db="EMBL/GenBank/DDBJ databases">
        <title>Sequencing the genomes of 1000 actinobacteria strains.</title>
        <authorList>
            <person name="Klenk H.-P."/>
        </authorList>
    </citation>
    <scope>NUCLEOTIDE SEQUENCE [LARGE SCALE GENOMIC DNA]</scope>
    <source>
        <strain evidence="1 2">DSM 45809</strain>
    </source>
</reference>
<dbReference type="RefSeq" id="WP_239177303.1">
    <property type="nucleotide sequence ID" value="NZ_BAABFG010000005.1"/>
</dbReference>
<dbReference type="EMBL" id="JACHNB010000001">
    <property type="protein sequence ID" value="MBB4743907.1"/>
    <property type="molecule type" value="Genomic_DNA"/>
</dbReference>
<evidence type="ECO:0000313" key="2">
    <source>
        <dbReference type="Proteomes" id="UP000546162"/>
    </source>
</evidence>
<comment type="caution">
    <text evidence="1">The sequence shown here is derived from an EMBL/GenBank/DDBJ whole genome shotgun (WGS) entry which is preliminary data.</text>
</comment>
<sequence length="127" mass="14235">MLPLVLFTEAVWTLRRCFRRVRTLLTAMERPATRRGEQPPMPTIPSHNLEQPTPASLTAALSAQLGPEAARALVDLSIKKLRLSRPYTIDDLVSLTEDLMNIGDLLRVTARSEKIRAVTYRALNLSV</sequence>
<accession>A0A7W7H4W5</accession>
<gene>
    <name evidence="1" type="ORF">BJY16_007366</name>
</gene>
<proteinExistence type="predicted"/>
<keyword evidence="2" id="KW-1185">Reference proteome</keyword>
<dbReference type="AlphaFoldDB" id="A0A7W7H4W5"/>
<name>A0A7W7H4W5_9ACTN</name>
<organism evidence="1 2">
    <name type="scientific">Actinoplanes octamycinicus</name>
    <dbReference type="NCBI Taxonomy" id="135948"/>
    <lineage>
        <taxon>Bacteria</taxon>
        <taxon>Bacillati</taxon>
        <taxon>Actinomycetota</taxon>
        <taxon>Actinomycetes</taxon>
        <taxon>Micromonosporales</taxon>
        <taxon>Micromonosporaceae</taxon>
        <taxon>Actinoplanes</taxon>
    </lineage>
</organism>
<dbReference type="Proteomes" id="UP000546162">
    <property type="component" value="Unassembled WGS sequence"/>
</dbReference>
<protein>
    <submittedName>
        <fullName evidence="1">Uncharacterized protein</fullName>
    </submittedName>
</protein>
<evidence type="ECO:0000313" key="1">
    <source>
        <dbReference type="EMBL" id="MBB4743907.1"/>
    </source>
</evidence>